<comment type="subcellular location">
    <subcellularLocation>
        <location evidence="1">Membrane</location>
        <topology evidence="1">Multi-pass membrane protein</topology>
    </subcellularLocation>
</comment>
<feature type="domain" description="Wax synthase" evidence="7">
    <location>
        <begin position="283"/>
        <end position="367"/>
    </location>
</feature>
<feature type="transmembrane region" description="Helical" evidence="5">
    <location>
        <begin position="12"/>
        <end position="34"/>
    </location>
</feature>
<evidence type="ECO:0000259" key="6">
    <source>
        <dbReference type="Pfam" id="PF10355"/>
    </source>
</evidence>
<feature type="transmembrane region" description="Helical" evidence="5">
    <location>
        <begin position="525"/>
        <end position="550"/>
    </location>
</feature>
<feature type="transmembrane region" description="Helical" evidence="5">
    <location>
        <begin position="394"/>
        <end position="416"/>
    </location>
</feature>
<feature type="transmembrane region" description="Helical" evidence="5">
    <location>
        <begin position="335"/>
        <end position="353"/>
    </location>
</feature>
<feature type="transmembrane region" description="Helical" evidence="5">
    <location>
        <begin position="589"/>
        <end position="612"/>
    </location>
</feature>
<feature type="transmembrane region" description="Helical" evidence="5">
    <location>
        <begin position="685"/>
        <end position="706"/>
    </location>
</feature>
<evidence type="ECO:0000256" key="5">
    <source>
        <dbReference type="SAM" id="Phobius"/>
    </source>
</evidence>
<accession>A0A5N7C4J8</accession>
<dbReference type="GO" id="GO:0016020">
    <property type="term" value="C:membrane"/>
    <property type="evidence" value="ECO:0007669"/>
    <property type="project" value="UniProtKB-SubCell"/>
</dbReference>
<dbReference type="PANTHER" id="PTHR31685:SF3">
    <property type="entry name" value="INTEGRAL MEMBRANE PROTEIN (AFU_ORTHOLOGUE AFUA_6G12730)"/>
    <property type="match status" value="1"/>
</dbReference>
<feature type="transmembrane region" description="Helical" evidence="5">
    <location>
        <begin position="655"/>
        <end position="673"/>
    </location>
</feature>
<keyword evidence="3 5" id="KW-1133">Transmembrane helix</keyword>
<feature type="transmembrane region" description="Helical" evidence="5">
    <location>
        <begin position="624"/>
        <end position="643"/>
    </location>
</feature>
<dbReference type="InterPro" id="IPR018827">
    <property type="entry name" value="YTP1_C"/>
</dbReference>
<dbReference type="InterPro" id="IPR032805">
    <property type="entry name" value="Wax_synthase_dom"/>
</dbReference>
<protein>
    <recommendedName>
        <fullName evidence="9">Wax synthase domain-containing protein</fullName>
    </recommendedName>
</protein>
<evidence type="ECO:0000256" key="2">
    <source>
        <dbReference type="ARBA" id="ARBA00022692"/>
    </source>
</evidence>
<gene>
    <name evidence="8" type="ORF">BDV23DRAFT_184843</name>
</gene>
<evidence type="ECO:0000256" key="4">
    <source>
        <dbReference type="ARBA" id="ARBA00023136"/>
    </source>
</evidence>
<keyword evidence="2 5" id="KW-0812">Transmembrane</keyword>
<feature type="transmembrane region" description="Helical" evidence="5">
    <location>
        <begin position="718"/>
        <end position="739"/>
    </location>
</feature>
<evidence type="ECO:0000313" key="8">
    <source>
        <dbReference type="EMBL" id="KAE8388992.1"/>
    </source>
</evidence>
<evidence type="ECO:0008006" key="9">
    <source>
        <dbReference type="Google" id="ProtNLM"/>
    </source>
</evidence>
<feature type="transmembrane region" description="Helical" evidence="5">
    <location>
        <begin position="487"/>
        <end position="505"/>
    </location>
</feature>
<dbReference type="AlphaFoldDB" id="A0A5N7C4J8"/>
<evidence type="ECO:0000256" key="3">
    <source>
        <dbReference type="ARBA" id="ARBA00022989"/>
    </source>
</evidence>
<dbReference type="PANTHER" id="PTHR31685">
    <property type="entry name" value="INTEGRAL MEMBRANE PROTEIN (AFU_ORTHOLOGUE AFUA_6G12730)-RELATED"/>
    <property type="match status" value="1"/>
</dbReference>
<feature type="transmembrane region" description="Helical" evidence="5">
    <location>
        <begin position="562"/>
        <end position="583"/>
    </location>
</feature>
<feature type="transmembrane region" description="Helical" evidence="5">
    <location>
        <begin position="423"/>
        <end position="441"/>
    </location>
</feature>
<feature type="domain" description="Protein YTP1-like C-terminal" evidence="6">
    <location>
        <begin position="504"/>
        <end position="740"/>
    </location>
</feature>
<name>A0A5N7C4J8_PETAA</name>
<feature type="transmembrane region" description="Helical" evidence="5">
    <location>
        <begin position="365"/>
        <end position="382"/>
    </location>
</feature>
<feature type="transmembrane region" description="Helical" evidence="5">
    <location>
        <begin position="447"/>
        <end position="466"/>
    </location>
</feature>
<evidence type="ECO:0000259" key="7">
    <source>
        <dbReference type="Pfam" id="PF13813"/>
    </source>
</evidence>
<organism evidence="8">
    <name type="scientific">Petromyces alliaceus</name>
    <name type="common">Aspergillus alliaceus</name>
    <dbReference type="NCBI Taxonomy" id="209559"/>
    <lineage>
        <taxon>Eukaryota</taxon>
        <taxon>Fungi</taxon>
        <taxon>Dikarya</taxon>
        <taxon>Ascomycota</taxon>
        <taxon>Pezizomycotina</taxon>
        <taxon>Eurotiomycetes</taxon>
        <taxon>Eurotiomycetidae</taxon>
        <taxon>Eurotiales</taxon>
        <taxon>Aspergillaceae</taxon>
        <taxon>Aspergillus</taxon>
        <taxon>Aspergillus subgen. Circumdati</taxon>
    </lineage>
</organism>
<dbReference type="Pfam" id="PF10355">
    <property type="entry name" value="Ytp1"/>
    <property type="match status" value="1"/>
</dbReference>
<dbReference type="OrthoDB" id="4474814at2759"/>
<sequence length="778" mass="87636">MEKEPQDQWSVTTGSIIFLLAMGGLTLGWAVLMLPPQIAKATFPYPMIVILIVFYRMSDVFPDDTANEIWGMSALIWLSHMSYVVYIHGNRPYGEHSADGNQGASPCLNRKQAFKMLFNCRGINTPWAIDPAFRDTPPNCSTATHVKLQMKGSDLSHQTNDSSLNRQRRSRLKFCMTRVLLMLGRFSLLCLMPNDIRSTMAVYPSDFSSKKRSFFRRVIFSVCRNILPASVGNNDDLDVSREALLRLSTVFHMIVPFWFTLESYHDVFAIVHVGFGLDSPDEWPPLFGNIAEAYTVRRYWSKFWQKLPYRSYGSFASLISTRIFRVPEGTMWARYIKNILVFWLSGLVHFVAWHRQGFGCAAHSVFLWYFIQPVGIGLFPVSQAPSVIFKMGSAVWVSIILQILSLGAVLPSALTLKVTHPKWAPFVQAIGVIVALTGLWICKNHFSAYLALKILLTILLVGKAVARASTHGKLMTSFWKARKVPRYLRHADTALDMSILILGWIQITAGSLESLELSKDYHSTLAHACLSSILMAQAVFWISSATGLWPRHSSRAPEYYDCLWLFSIGAIMIPVLYLGAHLWEGRTAVLLLIEHIVYALMVMAASQIGIWLSRKKSRRPKRNLMSSFTWFLLGHLMVAHHQWNAMTKKIHEGFGYALIAMAAAKALDILANSHRSGRRPIDVNCLRFLPALFSTISSLMIIAATWELCVAVEEFGLSPLAFLAGICTCALLVFFFILVQVQYIASFLYPEEHGQHDYAALPQLSVLSPINSIESDDV</sequence>
<dbReference type="EMBL" id="ML735271">
    <property type="protein sequence ID" value="KAE8388992.1"/>
    <property type="molecule type" value="Genomic_DNA"/>
</dbReference>
<dbReference type="Proteomes" id="UP000326877">
    <property type="component" value="Unassembled WGS sequence"/>
</dbReference>
<evidence type="ECO:0000256" key="1">
    <source>
        <dbReference type="ARBA" id="ARBA00004141"/>
    </source>
</evidence>
<reference evidence="8" key="1">
    <citation type="submission" date="2019-04" db="EMBL/GenBank/DDBJ databases">
        <title>Friends and foes A comparative genomics studyof 23 Aspergillus species from section Flavi.</title>
        <authorList>
            <consortium name="DOE Joint Genome Institute"/>
            <person name="Kjaerbolling I."/>
            <person name="Vesth T."/>
            <person name="Frisvad J.C."/>
            <person name="Nybo J.L."/>
            <person name="Theobald S."/>
            <person name="Kildgaard S."/>
            <person name="Isbrandt T."/>
            <person name="Kuo A."/>
            <person name="Sato A."/>
            <person name="Lyhne E.K."/>
            <person name="Kogle M.E."/>
            <person name="Wiebenga A."/>
            <person name="Kun R.S."/>
            <person name="Lubbers R.J."/>
            <person name="Makela M.R."/>
            <person name="Barry K."/>
            <person name="Chovatia M."/>
            <person name="Clum A."/>
            <person name="Daum C."/>
            <person name="Haridas S."/>
            <person name="He G."/>
            <person name="LaButti K."/>
            <person name="Lipzen A."/>
            <person name="Mondo S."/>
            <person name="Riley R."/>
            <person name="Salamov A."/>
            <person name="Simmons B.A."/>
            <person name="Magnuson J.K."/>
            <person name="Henrissat B."/>
            <person name="Mortensen U.H."/>
            <person name="Larsen T.O."/>
            <person name="Devries R.P."/>
            <person name="Grigoriev I.V."/>
            <person name="Machida M."/>
            <person name="Baker S.E."/>
            <person name="Andersen M.R."/>
        </authorList>
    </citation>
    <scope>NUCLEOTIDE SEQUENCE [LARGE SCALE GENOMIC DNA]</scope>
    <source>
        <strain evidence="8">IBT 14317</strain>
    </source>
</reference>
<keyword evidence="4 5" id="KW-0472">Membrane</keyword>
<dbReference type="Pfam" id="PF13813">
    <property type="entry name" value="MBOAT_2"/>
    <property type="match status" value="1"/>
</dbReference>
<proteinExistence type="predicted"/>